<accession>A0A916L803</accession>
<gene>
    <name evidence="1" type="ORF">ERS007739_00494</name>
</gene>
<comment type="caution">
    <text evidence="1">The sequence shown here is derived from an EMBL/GenBank/DDBJ whole genome shotgun (WGS) entry which is preliminary data.</text>
</comment>
<evidence type="ECO:0000313" key="1">
    <source>
        <dbReference type="EMBL" id="COX00352.1"/>
    </source>
</evidence>
<dbReference type="EMBL" id="CSBK01000140">
    <property type="protein sequence ID" value="COX00352.1"/>
    <property type="molecule type" value="Genomic_DNA"/>
</dbReference>
<dbReference type="AlphaFoldDB" id="A0A916L803"/>
<name>A0A916L803_MYCTX</name>
<proteinExistence type="predicted"/>
<dbReference type="Proteomes" id="UP000039021">
    <property type="component" value="Unassembled WGS sequence"/>
</dbReference>
<sequence length="82" mass="8788">MGPYFFPRVDSICAFVKTLSIDHCVAPPTSMYSMNLTSALTLRANSIRSDNSSSLKPRITTESSFVSVKPAAATASMPSITL</sequence>
<reference evidence="2" key="1">
    <citation type="submission" date="2015-03" db="EMBL/GenBank/DDBJ databases">
        <authorList>
            <consortium name="Pathogen Informatics"/>
        </authorList>
    </citation>
    <scope>NUCLEOTIDE SEQUENCE [LARGE SCALE GENOMIC DNA]</scope>
    <source>
        <strain evidence="2">N09902308</strain>
    </source>
</reference>
<organism evidence="1 2">
    <name type="scientific">Mycobacterium tuberculosis</name>
    <dbReference type="NCBI Taxonomy" id="1773"/>
    <lineage>
        <taxon>Bacteria</taxon>
        <taxon>Bacillati</taxon>
        <taxon>Actinomycetota</taxon>
        <taxon>Actinomycetes</taxon>
        <taxon>Mycobacteriales</taxon>
        <taxon>Mycobacteriaceae</taxon>
        <taxon>Mycobacterium</taxon>
        <taxon>Mycobacterium tuberculosis complex</taxon>
    </lineage>
</organism>
<protein>
    <submittedName>
        <fullName evidence="1">Uncharacterized protein</fullName>
    </submittedName>
</protein>
<evidence type="ECO:0000313" key="2">
    <source>
        <dbReference type="Proteomes" id="UP000039021"/>
    </source>
</evidence>